<dbReference type="InterPro" id="IPR029068">
    <property type="entry name" value="Glyas_Bleomycin-R_OHBP_Dase"/>
</dbReference>
<feature type="domain" description="Glyoxalase/fosfomycin resistance/dioxygenase" evidence="1">
    <location>
        <begin position="5"/>
        <end position="135"/>
    </location>
</feature>
<dbReference type="Pfam" id="PF00903">
    <property type="entry name" value="Glyoxalase"/>
    <property type="match status" value="1"/>
</dbReference>
<organism evidence="2 3">
    <name type="scientific">Dyadobacter sediminis</name>
    <dbReference type="NCBI Taxonomy" id="1493691"/>
    <lineage>
        <taxon>Bacteria</taxon>
        <taxon>Pseudomonadati</taxon>
        <taxon>Bacteroidota</taxon>
        <taxon>Cytophagia</taxon>
        <taxon>Cytophagales</taxon>
        <taxon>Spirosomataceae</taxon>
        <taxon>Dyadobacter</taxon>
    </lineage>
</organism>
<comment type="caution">
    <text evidence="2">The sequence shown here is derived from an EMBL/GenBank/DDBJ whole genome shotgun (WGS) entry which is preliminary data.</text>
</comment>
<proteinExistence type="predicted"/>
<dbReference type="CDD" id="cd06588">
    <property type="entry name" value="PhnB_like"/>
    <property type="match status" value="1"/>
</dbReference>
<dbReference type="OrthoDB" id="9795306at2"/>
<protein>
    <submittedName>
        <fullName evidence="2">VOC family protein</fullName>
    </submittedName>
</protein>
<name>A0A5R9KJ19_9BACT</name>
<dbReference type="InterPro" id="IPR004360">
    <property type="entry name" value="Glyas_Fos-R_dOase_dom"/>
</dbReference>
<dbReference type="InterPro" id="IPR028973">
    <property type="entry name" value="PhnB-like"/>
</dbReference>
<sequence length="140" mass="15762">MATINPYLNFQGNTEEAFNFYKSVFGGEFLAVQRFKDTPEAGNLPEQDQEKLMHIALPIGHGTILMATDALESMGQRLIEGNNYNLSIQTESEAEADKLFYGLSKGGKVIVQLEKAFWGDYFGMFTDKFGINWMVNFTPN</sequence>
<gene>
    <name evidence="2" type="ORF">FEM55_03415</name>
</gene>
<reference evidence="2 3" key="1">
    <citation type="submission" date="2019-05" db="EMBL/GenBank/DDBJ databases">
        <authorList>
            <person name="Qu J.-H."/>
        </authorList>
    </citation>
    <scope>NUCLEOTIDE SEQUENCE [LARGE SCALE GENOMIC DNA]</scope>
    <source>
        <strain evidence="2 3">Z12</strain>
    </source>
</reference>
<evidence type="ECO:0000259" key="1">
    <source>
        <dbReference type="Pfam" id="PF00903"/>
    </source>
</evidence>
<dbReference type="PANTHER" id="PTHR33990">
    <property type="entry name" value="PROTEIN YJDN-RELATED"/>
    <property type="match status" value="1"/>
</dbReference>
<accession>A0A5R9KJ19</accession>
<dbReference type="PANTHER" id="PTHR33990:SF1">
    <property type="entry name" value="PROTEIN YJDN"/>
    <property type="match status" value="1"/>
</dbReference>
<dbReference type="Proteomes" id="UP000309788">
    <property type="component" value="Unassembled WGS sequence"/>
</dbReference>
<dbReference type="AlphaFoldDB" id="A0A5R9KJ19"/>
<dbReference type="Gene3D" id="3.10.180.10">
    <property type="entry name" value="2,3-Dihydroxybiphenyl 1,2-Dioxygenase, domain 1"/>
    <property type="match status" value="1"/>
</dbReference>
<dbReference type="SUPFAM" id="SSF54593">
    <property type="entry name" value="Glyoxalase/Bleomycin resistance protein/Dihydroxybiphenyl dioxygenase"/>
    <property type="match status" value="1"/>
</dbReference>
<keyword evidence="3" id="KW-1185">Reference proteome</keyword>
<evidence type="ECO:0000313" key="3">
    <source>
        <dbReference type="Proteomes" id="UP000309788"/>
    </source>
</evidence>
<dbReference type="RefSeq" id="WP_138279901.1">
    <property type="nucleotide sequence ID" value="NZ_BMGE01000001.1"/>
</dbReference>
<evidence type="ECO:0000313" key="2">
    <source>
        <dbReference type="EMBL" id="TLU96205.1"/>
    </source>
</evidence>
<dbReference type="EMBL" id="VCEI01000011">
    <property type="protein sequence ID" value="TLU96205.1"/>
    <property type="molecule type" value="Genomic_DNA"/>
</dbReference>